<protein>
    <submittedName>
        <fullName evidence="2">Uncharacterized protein</fullName>
    </submittedName>
</protein>
<dbReference type="RefSeq" id="WP_091341194.1">
    <property type="nucleotide sequence ID" value="NZ_FNRM01000003.1"/>
</dbReference>
<evidence type="ECO:0000313" key="3">
    <source>
        <dbReference type="Proteomes" id="UP000198773"/>
    </source>
</evidence>
<accession>A0A1H4AVW4</accession>
<organism evidence="2 3">
    <name type="scientific">Alkalimonas amylolytica</name>
    <dbReference type="NCBI Taxonomy" id="152573"/>
    <lineage>
        <taxon>Bacteria</taxon>
        <taxon>Pseudomonadati</taxon>
        <taxon>Pseudomonadota</taxon>
        <taxon>Gammaproteobacteria</taxon>
        <taxon>Alkalimonas</taxon>
    </lineage>
</organism>
<dbReference type="Proteomes" id="UP000198773">
    <property type="component" value="Unassembled WGS sequence"/>
</dbReference>
<dbReference type="EMBL" id="FNRM01000003">
    <property type="protein sequence ID" value="SEA39994.1"/>
    <property type="molecule type" value="Genomic_DNA"/>
</dbReference>
<dbReference type="AlphaFoldDB" id="A0A1H4AVW4"/>
<dbReference type="OrthoDB" id="5770251at2"/>
<dbReference type="STRING" id="152573.SAMN04488051_10350"/>
<keyword evidence="3" id="KW-1185">Reference proteome</keyword>
<feature type="transmembrane region" description="Helical" evidence="1">
    <location>
        <begin position="70"/>
        <end position="89"/>
    </location>
</feature>
<name>A0A1H4AVW4_ALKAM</name>
<proteinExistence type="predicted"/>
<evidence type="ECO:0000256" key="1">
    <source>
        <dbReference type="SAM" id="Phobius"/>
    </source>
</evidence>
<sequence>MQNSNLDEQQLAAQQKTAELESLCQQDKLAELNKEFEALRPKAWIAWGDVLLVLFWYWMLYWLAPEFFDQPWAFILMMFVITVLGRVGYESKRINKRIDLLKAMLQK</sequence>
<keyword evidence="1" id="KW-1133">Transmembrane helix</keyword>
<feature type="transmembrane region" description="Helical" evidence="1">
    <location>
        <begin position="44"/>
        <end position="64"/>
    </location>
</feature>
<keyword evidence="1" id="KW-0472">Membrane</keyword>
<reference evidence="2 3" key="1">
    <citation type="submission" date="2016-10" db="EMBL/GenBank/DDBJ databases">
        <authorList>
            <person name="de Groot N.N."/>
        </authorList>
    </citation>
    <scope>NUCLEOTIDE SEQUENCE [LARGE SCALE GENOMIC DNA]</scope>
    <source>
        <strain evidence="2 3">CGMCC 1.3430</strain>
    </source>
</reference>
<gene>
    <name evidence="2" type="ORF">SAMN04488051_10350</name>
</gene>
<keyword evidence="1" id="KW-0812">Transmembrane</keyword>
<evidence type="ECO:0000313" key="2">
    <source>
        <dbReference type="EMBL" id="SEA39994.1"/>
    </source>
</evidence>